<dbReference type="InterPro" id="IPR017850">
    <property type="entry name" value="Alkaline_phosphatase_core_sf"/>
</dbReference>
<organism evidence="4 5">
    <name type="scientific">Penicillium citrinum</name>
    <dbReference type="NCBI Taxonomy" id="5077"/>
    <lineage>
        <taxon>Eukaryota</taxon>
        <taxon>Fungi</taxon>
        <taxon>Dikarya</taxon>
        <taxon>Ascomycota</taxon>
        <taxon>Pezizomycotina</taxon>
        <taxon>Eurotiomycetes</taxon>
        <taxon>Eurotiomycetidae</taxon>
        <taxon>Eurotiales</taxon>
        <taxon>Aspergillaceae</taxon>
        <taxon>Penicillium</taxon>
    </lineage>
</organism>
<gene>
    <name evidence="4" type="ORF">N7469_008161</name>
</gene>
<dbReference type="PANTHER" id="PTHR31956:SF1">
    <property type="entry name" value="NON-SPECIFIC PHOSPHOLIPASE C1"/>
    <property type="match status" value="1"/>
</dbReference>
<evidence type="ECO:0000313" key="4">
    <source>
        <dbReference type="EMBL" id="KAJ5224658.1"/>
    </source>
</evidence>
<evidence type="ECO:0000256" key="1">
    <source>
        <dbReference type="ARBA" id="ARBA00022801"/>
    </source>
</evidence>
<evidence type="ECO:0000256" key="3">
    <source>
        <dbReference type="SAM" id="SignalP"/>
    </source>
</evidence>
<dbReference type="AlphaFoldDB" id="A0A9W9TJ61"/>
<dbReference type="EMBL" id="JAPQKT010000007">
    <property type="protein sequence ID" value="KAJ5224658.1"/>
    <property type="molecule type" value="Genomic_DNA"/>
</dbReference>
<sequence length="446" mass="49458">MVPRLALLTLGLGLEAAARPLSAGMQNIKNVVVLVQENRSFDTLVGGLNYTDDIDGLAGRKTPFCNPANISQPHGKQICGKPTANNIAKDDPDHTIWGGNMQVFGKYHPGPDDKSTMNGFVYEQDTYYTLGGDLMEAAEVINYYTPDQVPVTNAIAENFVLFDRWFASIPGPTDPNRAYLTSGTSHGEGGNTDPFYDSTLPQKSIFQQLSENGITWANYENSTKSDPPFAPDAMFYSWTKDNGKDKTNVFDISQFYKDAEAGKLPQFTWINPECCSYMSMHPKSPINMGENFMKGIYDAIRASPQWNETLFIITWDEHGGFADHVPPPTGVPPGDDIPWTEQPSKEGTGGDKNYTFNFDRLGIRVPTFLISPWVEAGVVEHQAGKNEYTHTSILSFVAELWGLEPLTPRVSWSPSFSGLITNKYRDSPKKLPEAAGYPLKHQLHSH</sequence>
<comment type="caution">
    <text evidence="4">The sequence shown here is derived from an EMBL/GenBank/DDBJ whole genome shotgun (WGS) entry which is preliminary data.</text>
</comment>
<proteinExistence type="predicted"/>
<keyword evidence="3" id="KW-0732">Signal</keyword>
<dbReference type="Proteomes" id="UP001147733">
    <property type="component" value="Unassembled WGS sequence"/>
</dbReference>
<feature type="signal peptide" evidence="3">
    <location>
        <begin position="1"/>
        <end position="18"/>
    </location>
</feature>
<dbReference type="InterPro" id="IPR007312">
    <property type="entry name" value="Phosphoesterase"/>
</dbReference>
<name>A0A9W9TJ61_PENCI</name>
<dbReference type="RefSeq" id="XP_056498630.1">
    <property type="nucleotide sequence ID" value="XM_056647079.1"/>
</dbReference>
<evidence type="ECO:0000313" key="5">
    <source>
        <dbReference type="Proteomes" id="UP001147733"/>
    </source>
</evidence>
<accession>A0A9W9TJ61</accession>
<dbReference type="SUPFAM" id="SSF53649">
    <property type="entry name" value="Alkaline phosphatase-like"/>
    <property type="match status" value="1"/>
</dbReference>
<dbReference type="GeneID" id="81386246"/>
<reference evidence="4" key="2">
    <citation type="journal article" date="2023" name="IMA Fungus">
        <title>Comparative genomic study of the Penicillium genus elucidates a diverse pangenome and 15 lateral gene transfer events.</title>
        <authorList>
            <person name="Petersen C."/>
            <person name="Sorensen T."/>
            <person name="Nielsen M.R."/>
            <person name="Sondergaard T.E."/>
            <person name="Sorensen J.L."/>
            <person name="Fitzpatrick D.A."/>
            <person name="Frisvad J.C."/>
            <person name="Nielsen K.L."/>
        </authorList>
    </citation>
    <scope>NUCLEOTIDE SEQUENCE</scope>
    <source>
        <strain evidence="4">IBT 23319</strain>
    </source>
</reference>
<protein>
    <submittedName>
        <fullName evidence="4">Uncharacterized protein</fullName>
    </submittedName>
</protein>
<feature type="region of interest" description="Disordered" evidence="2">
    <location>
        <begin position="328"/>
        <end position="352"/>
    </location>
</feature>
<dbReference type="PANTHER" id="PTHR31956">
    <property type="entry name" value="NON-SPECIFIC PHOSPHOLIPASE C4-RELATED"/>
    <property type="match status" value="1"/>
</dbReference>
<keyword evidence="1" id="KW-0378">Hydrolase</keyword>
<dbReference type="OrthoDB" id="5135119at2759"/>
<evidence type="ECO:0000256" key="2">
    <source>
        <dbReference type="SAM" id="MobiDB-lite"/>
    </source>
</evidence>
<dbReference type="GO" id="GO:0042578">
    <property type="term" value="F:phosphoric ester hydrolase activity"/>
    <property type="evidence" value="ECO:0007669"/>
    <property type="project" value="UniProtKB-ARBA"/>
</dbReference>
<dbReference type="GO" id="GO:0009395">
    <property type="term" value="P:phospholipid catabolic process"/>
    <property type="evidence" value="ECO:0007669"/>
    <property type="project" value="TreeGrafter"/>
</dbReference>
<reference evidence="4" key="1">
    <citation type="submission" date="2022-11" db="EMBL/GenBank/DDBJ databases">
        <authorList>
            <person name="Petersen C."/>
        </authorList>
    </citation>
    <scope>NUCLEOTIDE SEQUENCE</scope>
    <source>
        <strain evidence="4">IBT 23319</strain>
    </source>
</reference>
<feature type="chain" id="PRO_5040972810" evidence="3">
    <location>
        <begin position="19"/>
        <end position="446"/>
    </location>
</feature>
<dbReference type="Gene3D" id="3.40.720.10">
    <property type="entry name" value="Alkaline Phosphatase, subunit A"/>
    <property type="match status" value="1"/>
</dbReference>
<keyword evidence="5" id="KW-1185">Reference proteome</keyword>
<dbReference type="Pfam" id="PF04185">
    <property type="entry name" value="Phosphoesterase"/>
    <property type="match status" value="1"/>
</dbReference>